<dbReference type="Proteomes" id="UP000827986">
    <property type="component" value="Unassembled WGS sequence"/>
</dbReference>
<feature type="transmembrane region" description="Helical" evidence="1">
    <location>
        <begin position="288"/>
        <end position="314"/>
    </location>
</feature>
<dbReference type="SUPFAM" id="SSF48726">
    <property type="entry name" value="Immunoglobulin"/>
    <property type="match status" value="1"/>
</dbReference>
<dbReference type="EMBL" id="JAHDVG010000471">
    <property type="protein sequence ID" value="KAH1179660.1"/>
    <property type="molecule type" value="Genomic_DNA"/>
</dbReference>
<dbReference type="GO" id="GO:0007342">
    <property type="term" value="P:fusion of sperm to egg plasma membrane involved in single fertilization"/>
    <property type="evidence" value="ECO:0007669"/>
    <property type="project" value="InterPro"/>
</dbReference>
<accession>A0A9D3XIG2</accession>
<evidence type="ECO:0000256" key="1">
    <source>
        <dbReference type="SAM" id="Phobius"/>
    </source>
</evidence>
<feature type="domain" description="Ig-like" evidence="3">
    <location>
        <begin position="147"/>
        <end position="231"/>
    </location>
</feature>
<dbReference type="AlphaFoldDB" id="A0A9D3XIG2"/>
<keyword evidence="1" id="KW-0472">Membrane</keyword>
<dbReference type="SMART" id="SM00409">
    <property type="entry name" value="IG"/>
    <property type="match status" value="1"/>
</dbReference>
<protein>
    <recommendedName>
        <fullName evidence="3">Ig-like domain-containing protein</fullName>
    </recommendedName>
</protein>
<dbReference type="InterPro" id="IPR034549">
    <property type="entry name" value="SPACA6"/>
</dbReference>
<evidence type="ECO:0000256" key="2">
    <source>
        <dbReference type="SAM" id="SignalP"/>
    </source>
</evidence>
<feature type="signal peptide" evidence="2">
    <location>
        <begin position="1"/>
        <end position="23"/>
    </location>
</feature>
<keyword evidence="1" id="KW-0812">Transmembrane</keyword>
<proteinExistence type="predicted"/>
<dbReference type="InterPro" id="IPR007110">
    <property type="entry name" value="Ig-like_dom"/>
</dbReference>
<keyword evidence="2" id="KW-0732">Signal</keyword>
<evidence type="ECO:0000259" key="3">
    <source>
        <dbReference type="PROSITE" id="PS50835"/>
    </source>
</evidence>
<keyword evidence="1" id="KW-1133">Transmembrane helix</keyword>
<dbReference type="PROSITE" id="PS50835">
    <property type="entry name" value="IG_LIKE"/>
    <property type="match status" value="1"/>
</dbReference>
<dbReference type="InterPro" id="IPR036179">
    <property type="entry name" value="Ig-like_dom_sf"/>
</dbReference>
<dbReference type="PANTHER" id="PTHR37366">
    <property type="entry name" value="SPERM ACROSOME MEMBRANE-ASSOCIATED PROTEIN 6"/>
    <property type="match status" value="1"/>
</dbReference>
<dbReference type="CDD" id="cd00096">
    <property type="entry name" value="Ig"/>
    <property type="match status" value="1"/>
</dbReference>
<dbReference type="InterPro" id="IPR013783">
    <property type="entry name" value="Ig-like_fold"/>
</dbReference>
<organism evidence="4 5">
    <name type="scientific">Mauremys mutica</name>
    <name type="common">yellowpond turtle</name>
    <dbReference type="NCBI Taxonomy" id="74926"/>
    <lineage>
        <taxon>Eukaryota</taxon>
        <taxon>Metazoa</taxon>
        <taxon>Chordata</taxon>
        <taxon>Craniata</taxon>
        <taxon>Vertebrata</taxon>
        <taxon>Euteleostomi</taxon>
        <taxon>Archelosauria</taxon>
        <taxon>Testudinata</taxon>
        <taxon>Testudines</taxon>
        <taxon>Cryptodira</taxon>
        <taxon>Durocryptodira</taxon>
        <taxon>Testudinoidea</taxon>
        <taxon>Geoemydidae</taxon>
        <taxon>Geoemydinae</taxon>
        <taxon>Mauremys</taxon>
    </lineage>
</organism>
<feature type="chain" id="PRO_5038942044" description="Ig-like domain-containing protein" evidence="2">
    <location>
        <begin position="24"/>
        <end position="317"/>
    </location>
</feature>
<keyword evidence="5" id="KW-1185">Reference proteome</keyword>
<sequence>MPAASQLLLPLCLGLLLPPRAPGCLDCFSTPQQRLRVCQFFLGHASSRHVACLGALQAAFLPHAQLVVGVAEMEKLKDVFSNVIFSLEQKGMAKVPYQVAVPEAVARIQPELAQLKPAPACVPPCGYQKDAQVYKCASCSRVECQLPLDCPVEDVWKNEGERTTLTCRVPFQTPPDVRHSWKFVKDLRTRDLSLFRDLHPGASSSIVLRPTRGSHRGTYACQLAQEDDVLARNYFYLNVTASSQGAETELQDMFRAVLQSPAGRGAEGRLPGLSELLAEPDSLHKRNVVLLMVGLALSALLGTLLLGGVCRWAMGRP</sequence>
<evidence type="ECO:0000313" key="4">
    <source>
        <dbReference type="EMBL" id="KAH1179660.1"/>
    </source>
</evidence>
<dbReference type="PANTHER" id="PTHR37366:SF1">
    <property type="entry name" value="SPERM ACROSOME MEMBRANE-ASSOCIATED PROTEIN 6"/>
    <property type="match status" value="1"/>
</dbReference>
<comment type="caution">
    <text evidence="4">The sequence shown here is derived from an EMBL/GenBank/DDBJ whole genome shotgun (WGS) entry which is preliminary data.</text>
</comment>
<name>A0A9D3XIG2_9SAUR</name>
<reference evidence="4" key="1">
    <citation type="submission" date="2021-09" db="EMBL/GenBank/DDBJ databases">
        <title>The genome of Mauremys mutica provides insights into the evolution of semi-aquatic lifestyle.</title>
        <authorList>
            <person name="Gong S."/>
            <person name="Gao Y."/>
        </authorList>
    </citation>
    <scope>NUCLEOTIDE SEQUENCE</scope>
    <source>
        <strain evidence="4">MM-2020</strain>
        <tissue evidence="4">Muscle</tissue>
    </source>
</reference>
<gene>
    <name evidence="4" type="ORF">KIL84_005710</name>
</gene>
<evidence type="ECO:0000313" key="5">
    <source>
        <dbReference type="Proteomes" id="UP000827986"/>
    </source>
</evidence>
<dbReference type="Gene3D" id="2.60.40.10">
    <property type="entry name" value="Immunoglobulins"/>
    <property type="match status" value="1"/>
</dbReference>
<dbReference type="InterPro" id="IPR003599">
    <property type="entry name" value="Ig_sub"/>
</dbReference>